<evidence type="ECO:0000256" key="1">
    <source>
        <dbReference type="ARBA" id="ARBA00004442"/>
    </source>
</evidence>
<reference evidence="9 10" key="1">
    <citation type="submission" date="2014-12" db="EMBL/GenBank/DDBJ databases">
        <title>16Stimator: statistical estimation of ribosomal gene copy numbers from draft genome assemblies.</title>
        <authorList>
            <person name="Perisin M.A."/>
            <person name="Vetter M."/>
            <person name="Gilbert J.A."/>
            <person name="Bergelson J."/>
        </authorList>
    </citation>
    <scope>NUCLEOTIDE SEQUENCE [LARGE SCALE GENOMIC DNA]</scope>
    <source>
        <strain evidence="9 10">MEJ076</strain>
    </source>
</reference>
<dbReference type="Proteomes" id="UP000035017">
    <property type="component" value="Unassembled WGS sequence"/>
</dbReference>
<organism evidence="9 10">
    <name type="scientific">Agrobacterium tumefaciens</name>
    <dbReference type="NCBI Taxonomy" id="358"/>
    <lineage>
        <taxon>Bacteria</taxon>
        <taxon>Pseudomonadati</taxon>
        <taxon>Pseudomonadota</taxon>
        <taxon>Alphaproteobacteria</taxon>
        <taxon>Hyphomicrobiales</taxon>
        <taxon>Rhizobiaceae</taxon>
        <taxon>Rhizobium/Agrobacterium group</taxon>
        <taxon>Agrobacterium</taxon>
        <taxon>Agrobacterium tumefaciens complex</taxon>
    </lineage>
</organism>
<evidence type="ECO:0000313" key="9">
    <source>
        <dbReference type="EMBL" id="KIP98159.1"/>
    </source>
</evidence>
<comment type="subcellular location">
    <subcellularLocation>
        <location evidence="1">Cell outer membrane</location>
    </subcellularLocation>
</comment>
<keyword evidence="5" id="KW-0812">Transmembrane</keyword>
<feature type="chain" id="PRO_5002226128" description="TolC family protein" evidence="8">
    <location>
        <begin position="26"/>
        <end position="457"/>
    </location>
</feature>
<evidence type="ECO:0000256" key="2">
    <source>
        <dbReference type="ARBA" id="ARBA00007613"/>
    </source>
</evidence>
<evidence type="ECO:0000256" key="6">
    <source>
        <dbReference type="ARBA" id="ARBA00023136"/>
    </source>
</evidence>
<proteinExistence type="inferred from homology"/>
<protein>
    <recommendedName>
        <fullName evidence="11">TolC family protein</fullName>
    </recommendedName>
</protein>
<dbReference type="PANTHER" id="PTHR30026:SF20">
    <property type="entry name" value="OUTER MEMBRANE PROTEIN TOLC"/>
    <property type="match status" value="1"/>
</dbReference>
<dbReference type="Pfam" id="PF02321">
    <property type="entry name" value="OEP"/>
    <property type="match status" value="2"/>
</dbReference>
<dbReference type="AlphaFoldDB" id="A0A0D0KFQ8"/>
<sequence length="457" mass="48963">MRHLGLTLAPVLLLALMLMTGCSQTASQASCPAPDRTCASAVPAQNRDRANLGPLSQSTGQTAEVRASLARQGAASSEIDSARAMSRPTVSLEANYKLTPLQNGTRNLSGNEQSTALVMDIPIYQGGRDTAALALAYSNYRASSATTATTFLSVSVAILSSDLELRRQDRTKAILTQHGKALAQLRRAVASEQTEGSATRVDITDVDRQLLQIELNQRQSSLQRLEAERTLARLRAPASIEASMMLAKLESRFPKAVAELQSLAAANNPRIAARQAEIEAAYARLSQADAAYKPRLGLRISAGLDRENYGQSDNSTDASATLNFSMPLYTGGAREASLRSREKEIEAATFDKHAILQDVGTTLAASMQRLETARAILALAQKQESGARMRSVGVKTERELGERSVFDEIRAISDIADAQLAVNNARYEADMARLTIAAECGLLSDDSISPAVQISGL</sequence>
<dbReference type="PANTHER" id="PTHR30026">
    <property type="entry name" value="OUTER MEMBRANE PROTEIN TOLC"/>
    <property type="match status" value="1"/>
</dbReference>
<evidence type="ECO:0000256" key="8">
    <source>
        <dbReference type="SAM" id="SignalP"/>
    </source>
</evidence>
<keyword evidence="8" id="KW-0732">Signal</keyword>
<evidence type="ECO:0008006" key="11">
    <source>
        <dbReference type="Google" id="ProtNLM"/>
    </source>
</evidence>
<dbReference type="OrthoDB" id="9789368at2"/>
<dbReference type="EMBL" id="JXQV01000043">
    <property type="protein sequence ID" value="KIP98159.1"/>
    <property type="molecule type" value="Genomic_DNA"/>
</dbReference>
<evidence type="ECO:0000313" key="10">
    <source>
        <dbReference type="Proteomes" id="UP000035017"/>
    </source>
</evidence>
<comment type="similarity">
    <text evidence="2">Belongs to the outer membrane factor (OMF) (TC 1.B.17) family.</text>
</comment>
<keyword evidence="6" id="KW-0472">Membrane</keyword>
<gene>
    <name evidence="9" type="ORF">RU07_22520</name>
</gene>
<dbReference type="GO" id="GO:1990281">
    <property type="term" value="C:efflux pump complex"/>
    <property type="evidence" value="ECO:0007669"/>
    <property type="project" value="TreeGrafter"/>
</dbReference>
<keyword evidence="4" id="KW-1134">Transmembrane beta strand</keyword>
<dbReference type="GO" id="GO:0015562">
    <property type="term" value="F:efflux transmembrane transporter activity"/>
    <property type="evidence" value="ECO:0007669"/>
    <property type="project" value="InterPro"/>
</dbReference>
<evidence type="ECO:0000256" key="4">
    <source>
        <dbReference type="ARBA" id="ARBA00022452"/>
    </source>
</evidence>
<dbReference type="Gene3D" id="1.20.1600.10">
    <property type="entry name" value="Outer membrane efflux proteins (OEP)"/>
    <property type="match status" value="1"/>
</dbReference>
<evidence type="ECO:0000256" key="5">
    <source>
        <dbReference type="ARBA" id="ARBA00022692"/>
    </source>
</evidence>
<dbReference type="InterPro" id="IPR003423">
    <property type="entry name" value="OMP_efflux"/>
</dbReference>
<evidence type="ECO:0000256" key="3">
    <source>
        <dbReference type="ARBA" id="ARBA00022448"/>
    </source>
</evidence>
<dbReference type="SUPFAM" id="SSF56954">
    <property type="entry name" value="Outer membrane efflux proteins (OEP)"/>
    <property type="match status" value="1"/>
</dbReference>
<dbReference type="GO" id="GO:0009279">
    <property type="term" value="C:cell outer membrane"/>
    <property type="evidence" value="ECO:0007669"/>
    <property type="project" value="UniProtKB-SubCell"/>
</dbReference>
<comment type="caution">
    <text evidence="9">The sequence shown here is derived from an EMBL/GenBank/DDBJ whole genome shotgun (WGS) entry which is preliminary data.</text>
</comment>
<evidence type="ECO:0000256" key="7">
    <source>
        <dbReference type="ARBA" id="ARBA00023237"/>
    </source>
</evidence>
<name>A0A0D0KFQ8_AGRTU</name>
<keyword evidence="3" id="KW-0813">Transport</keyword>
<dbReference type="GO" id="GO:0015288">
    <property type="term" value="F:porin activity"/>
    <property type="evidence" value="ECO:0007669"/>
    <property type="project" value="TreeGrafter"/>
</dbReference>
<accession>A0A0D0KFQ8</accession>
<dbReference type="PROSITE" id="PS51257">
    <property type="entry name" value="PROKAR_LIPOPROTEIN"/>
    <property type="match status" value="1"/>
</dbReference>
<dbReference type="InterPro" id="IPR051906">
    <property type="entry name" value="TolC-like"/>
</dbReference>
<keyword evidence="7" id="KW-0998">Cell outer membrane</keyword>
<feature type="signal peptide" evidence="8">
    <location>
        <begin position="1"/>
        <end position="25"/>
    </location>
</feature>